<dbReference type="Proteomes" id="UP000807025">
    <property type="component" value="Unassembled WGS sequence"/>
</dbReference>
<comment type="caution">
    <text evidence="2">The sequence shown here is derived from an EMBL/GenBank/DDBJ whole genome shotgun (WGS) entry which is preliminary data.</text>
</comment>
<keyword evidence="3" id="KW-1185">Reference proteome</keyword>
<protein>
    <submittedName>
        <fullName evidence="2">Uncharacterized protein</fullName>
    </submittedName>
</protein>
<feature type="compositionally biased region" description="Pro residues" evidence="1">
    <location>
        <begin position="32"/>
        <end position="46"/>
    </location>
</feature>
<proteinExistence type="predicted"/>
<sequence length="159" mass="17166">MLDTDDSNTDGNDNNAQDSQCHTNTTFKLFEPPSPPPPLSPSPTPSPALLYITAASPFPQSVNLEELGPHLQTILPMTNCQPLAFAYNTRFAPSTSRLQPIDDATQYILQDEIAAMPEIEPARGKGGRGCGVKKPWGKAAAAGVWDEQPHHTSARMART</sequence>
<dbReference type="AlphaFoldDB" id="A0A9P6DGX7"/>
<evidence type="ECO:0000313" key="3">
    <source>
        <dbReference type="Proteomes" id="UP000807025"/>
    </source>
</evidence>
<reference evidence="2" key="1">
    <citation type="submission" date="2020-11" db="EMBL/GenBank/DDBJ databases">
        <authorList>
            <consortium name="DOE Joint Genome Institute"/>
            <person name="Ahrendt S."/>
            <person name="Riley R."/>
            <person name="Andreopoulos W."/>
            <person name="Labutti K."/>
            <person name="Pangilinan J."/>
            <person name="Ruiz-Duenas F.J."/>
            <person name="Barrasa J.M."/>
            <person name="Sanchez-Garcia M."/>
            <person name="Camarero S."/>
            <person name="Miyauchi S."/>
            <person name="Serrano A."/>
            <person name="Linde D."/>
            <person name="Babiker R."/>
            <person name="Drula E."/>
            <person name="Ayuso-Fernandez I."/>
            <person name="Pacheco R."/>
            <person name="Padilla G."/>
            <person name="Ferreira P."/>
            <person name="Barriuso J."/>
            <person name="Kellner H."/>
            <person name="Castanera R."/>
            <person name="Alfaro M."/>
            <person name="Ramirez L."/>
            <person name="Pisabarro A.G."/>
            <person name="Kuo A."/>
            <person name="Tritt A."/>
            <person name="Lipzen A."/>
            <person name="He G."/>
            <person name="Yan M."/>
            <person name="Ng V."/>
            <person name="Cullen D."/>
            <person name="Martin F."/>
            <person name="Rosso M.-N."/>
            <person name="Henrissat B."/>
            <person name="Hibbett D."/>
            <person name="Martinez A.T."/>
            <person name="Grigoriev I.V."/>
        </authorList>
    </citation>
    <scope>NUCLEOTIDE SEQUENCE</scope>
    <source>
        <strain evidence="2">ATCC 90797</strain>
    </source>
</reference>
<feature type="region of interest" description="Disordered" evidence="1">
    <location>
        <begin position="1"/>
        <end position="46"/>
    </location>
</feature>
<evidence type="ECO:0000313" key="2">
    <source>
        <dbReference type="EMBL" id="KAF9496598.1"/>
    </source>
</evidence>
<gene>
    <name evidence="2" type="ORF">BDN71DRAFT_1505521</name>
</gene>
<feature type="compositionally biased region" description="Polar residues" evidence="1">
    <location>
        <begin position="16"/>
        <end position="27"/>
    </location>
</feature>
<evidence type="ECO:0000256" key="1">
    <source>
        <dbReference type="SAM" id="MobiDB-lite"/>
    </source>
</evidence>
<name>A0A9P6DGX7_PLEER</name>
<organism evidence="2 3">
    <name type="scientific">Pleurotus eryngii</name>
    <name type="common">Boletus of the steppes</name>
    <dbReference type="NCBI Taxonomy" id="5323"/>
    <lineage>
        <taxon>Eukaryota</taxon>
        <taxon>Fungi</taxon>
        <taxon>Dikarya</taxon>
        <taxon>Basidiomycota</taxon>
        <taxon>Agaricomycotina</taxon>
        <taxon>Agaricomycetes</taxon>
        <taxon>Agaricomycetidae</taxon>
        <taxon>Agaricales</taxon>
        <taxon>Pleurotineae</taxon>
        <taxon>Pleurotaceae</taxon>
        <taxon>Pleurotus</taxon>
    </lineage>
</organism>
<accession>A0A9P6DGX7</accession>
<dbReference type="EMBL" id="MU154550">
    <property type="protein sequence ID" value="KAF9496598.1"/>
    <property type="molecule type" value="Genomic_DNA"/>
</dbReference>